<reference evidence="1 2" key="1">
    <citation type="journal article" date="2013" name="Genome Announc.">
        <title>The Draft Genome Sequence of Sphingomonas paucimobilis Strain HER1398 (Proteobacteria), Host to the Giant PAU Phage, Indicates That It Is a Member of the Genus Sphingobacterium (Bacteroidetes).</title>
        <authorList>
            <person name="White R.A.III."/>
            <person name="Suttle C.A."/>
        </authorList>
    </citation>
    <scope>NUCLEOTIDE SEQUENCE [LARGE SCALE GENOMIC DNA]</scope>
    <source>
        <strain evidence="1 2">HER1398</strain>
    </source>
</reference>
<proteinExistence type="predicted"/>
<dbReference type="AlphaFoldDB" id="U2J1Z6"/>
<dbReference type="Proteomes" id="UP000016584">
    <property type="component" value="Unassembled WGS sequence"/>
</dbReference>
<comment type="caution">
    <text evidence="1">The sequence shown here is derived from an EMBL/GenBank/DDBJ whole genome shotgun (WGS) entry which is preliminary data.</text>
</comment>
<accession>U2J1Z6</accession>
<name>U2J1Z6_9SPHI</name>
<evidence type="ECO:0000313" key="1">
    <source>
        <dbReference type="EMBL" id="ERJ58984.1"/>
    </source>
</evidence>
<dbReference type="EMBL" id="ATDL01000015">
    <property type="protein sequence ID" value="ERJ58984.1"/>
    <property type="molecule type" value="Genomic_DNA"/>
</dbReference>
<evidence type="ECO:0000313" key="2">
    <source>
        <dbReference type="Proteomes" id="UP000016584"/>
    </source>
</evidence>
<organism evidence="1 2">
    <name type="scientific">Sphingobacterium paucimobilis HER1398</name>
    <dbReference type="NCBI Taxonomy" id="1346330"/>
    <lineage>
        <taxon>Bacteria</taxon>
        <taxon>Pseudomonadati</taxon>
        <taxon>Bacteroidota</taxon>
        <taxon>Sphingobacteriia</taxon>
        <taxon>Sphingobacteriales</taxon>
        <taxon>Sphingobacteriaceae</taxon>
        <taxon>Sphingobacterium</taxon>
    </lineage>
</organism>
<protein>
    <submittedName>
        <fullName evidence="1">Uncharacterized protein</fullName>
    </submittedName>
</protein>
<sequence>MVWQIRSPTAKNQKALLARAGANAVSDFLTKADTIL</sequence>
<gene>
    <name evidence="1" type="ORF">M472_09400</name>
</gene>
<keyword evidence="2" id="KW-1185">Reference proteome</keyword>